<proteinExistence type="predicted"/>
<dbReference type="AlphaFoldDB" id="A0A2T6B6D7"/>
<feature type="chain" id="PRO_5015749965" evidence="1">
    <location>
        <begin position="23"/>
        <end position="96"/>
    </location>
</feature>
<dbReference type="EMBL" id="QBKP01000003">
    <property type="protein sequence ID" value="PTX51602.1"/>
    <property type="molecule type" value="Genomic_DNA"/>
</dbReference>
<protein>
    <submittedName>
        <fullName evidence="2">Uncharacterized protein</fullName>
    </submittedName>
</protein>
<sequence>MPAPDLPMNAFRPFLLAPLALAACTAMPELAPPAAPAGPAPALQPIDTLLAEAQLDAVPVNAADGLAGRAAALQSRAAALRALRLTTPEPTPATDG</sequence>
<organism evidence="2 3">
    <name type="scientific">Gemmobacter caeni</name>
    <dbReference type="NCBI Taxonomy" id="589035"/>
    <lineage>
        <taxon>Bacteria</taxon>
        <taxon>Pseudomonadati</taxon>
        <taxon>Pseudomonadota</taxon>
        <taxon>Alphaproteobacteria</taxon>
        <taxon>Rhodobacterales</taxon>
        <taxon>Paracoccaceae</taxon>
        <taxon>Gemmobacter</taxon>
    </lineage>
</organism>
<feature type="signal peptide" evidence="1">
    <location>
        <begin position="1"/>
        <end position="22"/>
    </location>
</feature>
<evidence type="ECO:0000256" key="1">
    <source>
        <dbReference type="SAM" id="SignalP"/>
    </source>
</evidence>
<reference evidence="2 3" key="1">
    <citation type="submission" date="2018-04" db="EMBL/GenBank/DDBJ databases">
        <title>Genomic Encyclopedia of Archaeal and Bacterial Type Strains, Phase II (KMG-II): from individual species to whole genera.</title>
        <authorList>
            <person name="Goeker M."/>
        </authorList>
    </citation>
    <scope>NUCLEOTIDE SEQUENCE [LARGE SCALE GENOMIC DNA]</scope>
    <source>
        <strain evidence="2 3">DSM 21823</strain>
    </source>
</reference>
<keyword evidence="1" id="KW-0732">Signal</keyword>
<evidence type="ECO:0000313" key="2">
    <source>
        <dbReference type="EMBL" id="PTX51602.1"/>
    </source>
</evidence>
<comment type="caution">
    <text evidence="2">The sequence shown here is derived from an EMBL/GenBank/DDBJ whole genome shotgun (WGS) entry which is preliminary data.</text>
</comment>
<gene>
    <name evidence="2" type="ORF">C8N34_103103</name>
</gene>
<dbReference type="Proteomes" id="UP000244224">
    <property type="component" value="Unassembled WGS sequence"/>
</dbReference>
<accession>A0A2T6B6D7</accession>
<dbReference type="RefSeq" id="WP_108128156.1">
    <property type="nucleotide sequence ID" value="NZ_QBKP01000003.1"/>
</dbReference>
<name>A0A2T6B6D7_9RHOB</name>
<evidence type="ECO:0000313" key="3">
    <source>
        <dbReference type="Proteomes" id="UP000244224"/>
    </source>
</evidence>
<keyword evidence="3" id="KW-1185">Reference proteome</keyword>